<reference evidence="2" key="2">
    <citation type="journal article" date="2014" name="ISME J.">
        <title>Microbial stratification in low pH oxic and suboxic macroscopic growths along an acid mine drainage.</title>
        <authorList>
            <person name="Mendez-Garcia C."/>
            <person name="Mesa V."/>
            <person name="Sprenger R.R."/>
            <person name="Richter M."/>
            <person name="Diez M.S."/>
            <person name="Solano J."/>
            <person name="Bargiela R."/>
            <person name="Golyshina O.V."/>
            <person name="Manteca A."/>
            <person name="Ramos J.L."/>
            <person name="Gallego J.R."/>
            <person name="Llorente I."/>
            <person name="Martins Dos Santos V.A."/>
            <person name="Jensen O.N."/>
            <person name="Pelaez A.I."/>
            <person name="Sanchez J."/>
            <person name="Ferrer M."/>
        </authorList>
    </citation>
    <scope>NUCLEOTIDE SEQUENCE</scope>
</reference>
<evidence type="ECO:0000313" key="2">
    <source>
        <dbReference type="EMBL" id="EQD74613.1"/>
    </source>
</evidence>
<dbReference type="PROSITE" id="PS50994">
    <property type="entry name" value="INTEGRASE"/>
    <property type="match status" value="1"/>
</dbReference>
<reference evidence="2" key="1">
    <citation type="submission" date="2013-08" db="EMBL/GenBank/DDBJ databases">
        <authorList>
            <person name="Mendez C."/>
            <person name="Richter M."/>
            <person name="Ferrer M."/>
            <person name="Sanchez J."/>
        </authorList>
    </citation>
    <scope>NUCLEOTIDE SEQUENCE</scope>
</reference>
<dbReference type="InterPro" id="IPR036397">
    <property type="entry name" value="RNaseH_sf"/>
</dbReference>
<feature type="non-terminal residue" evidence="2">
    <location>
        <position position="1"/>
    </location>
</feature>
<dbReference type="AlphaFoldDB" id="T1C184"/>
<dbReference type="Pfam" id="PF13276">
    <property type="entry name" value="HTH_21"/>
    <property type="match status" value="1"/>
</dbReference>
<dbReference type="InterPro" id="IPR001584">
    <property type="entry name" value="Integrase_cat-core"/>
</dbReference>
<feature type="non-terminal residue" evidence="2">
    <location>
        <position position="142"/>
    </location>
</feature>
<dbReference type="GO" id="GO:0015074">
    <property type="term" value="P:DNA integration"/>
    <property type="evidence" value="ECO:0007669"/>
    <property type="project" value="InterPro"/>
</dbReference>
<comment type="caution">
    <text evidence="2">The sequence shown here is derived from an EMBL/GenBank/DDBJ whole genome shotgun (WGS) entry which is preliminary data.</text>
</comment>
<feature type="domain" description="Integrase catalytic" evidence="1">
    <location>
        <begin position="52"/>
        <end position="142"/>
    </location>
</feature>
<gene>
    <name evidence="2" type="ORF">B1A_04383</name>
</gene>
<dbReference type="Gene3D" id="3.30.420.10">
    <property type="entry name" value="Ribonuclease H-like superfamily/Ribonuclease H"/>
    <property type="match status" value="1"/>
</dbReference>
<dbReference type="PANTHER" id="PTHR46889">
    <property type="entry name" value="TRANSPOSASE INSF FOR INSERTION SEQUENCE IS3B-RELATED"/>
    <property type="match status" value="1"/>
</dbReference>
<dbReference type="EMBL" id="AUZX01003178">
    <property type="protein sequence ID" value="EQD74613.1"/>
    <property type="molecule type" value="Genomic_DNA"/>
</dbReference>
<protein>
    <submittedName>
        <fullName evidence="2">Integrase catalytic region</fullName>
    </submittedName>
</protein>
<sequence length="142" mass="16151">QRYGRRRLTHALRAQGWCVNPKRVRRVMREEGLRGVRKGRFVPRTTDSAHQRAIAPNVLQRRFGVDTAVPAWTSDITYVATREGWLYLAVIIALQTRQVLGYSLSDRMPDELVLNALRNACHLDAPPPGTLFHSDRGSQYAS</sequence>
<dbReference type="Pfam" id="PF00665">
    <property type="entry name" value="rve"/>
    <property type="match status" value="1"/>
</dbReference>
<proteinExistence type="predicted"/>
<evidence type="ECO:0000259" key="1">
    <source>
        <dbReference type="PROSITE" id="PS50994"/>
    </source>
</evidence>
<organism evidence="2">
    <name type="scientific">mine drainage metagenome</name>
    <dbReference type="NCBI Taxonomy" id="410659"/>
    <lineage>
        <taxon>unclassified sequences</taxon>
        <taxon>metagenomes</taxon>
        <taxon>ecological metagenomes</taxon>
    </lineage>
</organism>
<dbReference type="InterPro" id="IPR050900">
    <property type="entry name" value="Transposase_IS3/IS150/IS904"/>
</dbReference>
<dbReference type="GO" id="GO:0003676">
    <property type="term" value="F:nucleic acid binding"/>
    <property type="evidence" value="ECO:0007669"/>
    <property type="project" value="InterPro"/>
</dbReference>
<name>T1C184_9ZZZZ</name>
<dbReference type="InterPro" id="IPR025948">
    <property type="entry name" value="HTH-like_dom"/>
</dbReference>
<accession>T1C184</accession>
<dbReference type="SUPFAM" id="SSF53098">
    <property type="entry name" value="Ribonuclease H-like"/>
    <property type="match status" value="1"/>
</dbReference>
<dbReference type="InterPro" id="IPR012337">
    <property type="entry name" value="RNaseH-like_sf"/>
</dbReference>
<dbReference type="PANTHER" id="PTHR46889:SF4">
    <property type="entry name" value="TRANSPOSASE INSO FOR INSERTION SEQUENCE ELEMENT IS911B-RELATED"/>
    <property type="match status" value="1"/>
</dbReference>